<reference evidence="5 6" key="1">
    <citation type="submission" date="2020-08" db="EMBL/GenBank/DDBJ databases">
        <title>Cohnella phylogeny.</title>
        <authorList>
            <person name="Dunlap C."/>
        </authorList>
    </citation>
    <scope>NUCLEOTIDE SEQUENCE [LARGE SCALE GENOMIC DNA]</scope>
    <source>
        <strain evidence="5 6">CBP 2801</strain>
    </source>
</reference>
<evidence type="ECO:0000259" key="4">
    <source>
        <dbReference type="PROSITE" id="PS50949"/>
    </source>
</evidence>
<dbReference type="InterPro" id="IPR000524">
    <property type="entry name" value="Tscrpt_reg_HTH_GntR"/>
</dbReference>
<evidence type="ECO:0000256" key="3">
    <source>
        <dbReference type="ARBA" id="ARBA00023163"/>
    </source>
</evidence>
<dbReference type="PANTHER" id="PTHR43537:SF6">
    <property type="entry name" value="HTH-TYPE TRANSCRIPTIONAL REPRESSOR RSPR"/>
    <property type="match status" value="1"/>
</dbReference>
<dbReference type="InterPro" id="IPR036390">
    <property type="entry name" value="WH_DNA-bd_sf"/>
</dbReference>
<dbReference type="Gene3D" id="1.20.120.530">
    <property type="entry name" value="GntR ligand-binding domain-like"/>
    <property type="match status" value="1"/>
</dbReference>
<dbReference type="Pfam" id="PF07729">
    <property type="entry name" value="FCD"/>
    <property type="match status" value="1"/>
</dbReference>
<gene>
    <name evidence="5" type="ORF">H7C18_13525</name>
</gene>
<accession>A0A7X0SL70</accession>
<evidence type="ECO:0000256" key="1">
    <source>
        <dbReference type="ARBA" id="ARBA00023015"/>
    </source>
</evidence>
<sequence>MNKRLDAARDSKGLIRDYVYDTLKREIMELKLEPGRFISEKDVIEMLQVSRTPIRESLVKLSQEELIETIPQKGSFISLIDLELVEESRFVRENLEKAIVRQACQLLSSEQVLQLQNLISLQELCVEEKNFERLFELDEEFHKTIVVGCGKTRTWGMLQQLNTHYNRMRFLRLAVNYDWEIILSEHRAITRAIKEKDPDAAEHAMSEHLSRVIFEKEELLQKYPSFFKRLSK</sequence>
<evidence type="ECO:0000313" key="6">
    <source>
        <dbReference type="Proteomes" id="UP000564644"/>
    </source>
</evidence>
<name>A0A7X0SL70_9BACL</name>
<dbReference type="SMART" id="SM00345">
    <property type="entry name" value="HTH_GNTR"/>
    <property type="match status" value="1"/>
</dbReference>
<dbReference type="InterPro" id="IPR011711">
    <property type="entry name" value="GntR_C"/>
</dbReference>
<dbReference type="CDD" id="cd07377">
    <property type="entry name" value="WHTH_GntR"/>
    <property type="match status" value="1"/>
</dbReference>
<comment type="caution">
    <text evidence="5">The sequence shown here is derived from an EMBL/GenBank/DDBJ whole genome shotgun (WGS) entry which is preliminary data.</text>
</comment>
<dbReference type="AlphaFoldDB" id="A0A7X0SL70"/>
<protein>
    <submittedName>
        <fullName evidence="5">GntR family transcriptional regulator</fullName>
    </submittedName>
</protein>
<organism evidence="5 6">
    <name type="scientific">Cohnella zeiphila</name>
    <dbReference type="NCBI Taxonomy" id="2761120"/>
    <lineage>
        <taxon>Bacteria</taxon>
        <taxon>Bacillati</taxon>
        <taxon>Bacillota</taxon>
        <taxon>Bacilli</taxon>
        <taxon>Bacillales</taxon>
        <taxon>Paenibacillaceae</taxon>
        <taxon>Cohnella</taxon>
    </lineage>
</organism>
<evidence type="ECO:0000256" key="2">
    <source>
        <dbReference type="ARBA" id="ARBA00023125"/>
    </source>
</evidence>
<keyword evidence="2" id="KW-0238">DNA-binding</keyword>
<dbReference type="GO" id="GO:0003700">
    <property type="term" value="F:DNA-binding transcription factor activity"/>
    <property type="evidence" value="ECO:0007669"/>
    <property type="project" value="InterPro"/>
</dbReference>
<dbReference type="RefSeq" id="WP_185129607.1">
    <property type="nucleotide sequence ID" value="NZ_JACJVO010000016.1"/>
</dbReference>
<feature type="domain" description="HTH gntR-type" evidence="4">
    <location>
        <begin position="13"/>
        <end position="80"/>
    </location>
</feature>
<keyword evidence="3" id="KW-0804">Transcription</keyword>
<dbReference type="InterPro" id="IPR008920">
    <property type="entry name" value="TF_FadR/GntR_C"/>
</dbReference>
<dbReference type="SMART" id="SM00895">
    <property type="entry name" value="FCD"/>
    <property type="match status" value="1"/>
</dbReference>
<evidence type="ECO:0000313" key="5">
    <source>
        <dbReference type="EMBL" id="MBB6731936.1"/>
    </source>
</evidence>
<dbReference type="PROSITE" id="PS50949">
    <property type="entry name" value="HTH_GNTR"/>
    <property type="match status" value="1"/>
</dbReference>
<dbReference type="GO" id="GO:0003677">
    <property type="term" value="F:DNA binding"/>
    <property type="evidence" value="ECO:0007669"/>
    <property type="project" value="UniProtKB-KW"/>
</dbReference>
<dbReference type="Proteomes" id="UP000564644">
    <property type="component" value="Unassembled WGS sequence"/>
</dbReference>
<keyword evidence="6" id="KW-1185">Reference proteome</keyword>
<dbReference type="Pfam" id="PF00392">
    <property type="entry name" value="GntR"/>
    <property type="match status" value="1"/>
</dbReference>
<dbReference type="InterPro" id="IPR036388">
    <property type="entry name" value="WH-like_DNA-bd_sf"/>
</dbReference>
<dbReference type="SUPFAM" id="SSF48008">
    <property type="entry name" value="GntR ligand-binding domain-like"/>
    <property type="match status" value="1"/>
</dbReference>
<keyword evidence="1" id="KW-0805">Transcription regulation</keyword>
<dbReference type="PANTHER" id="PTHR43537">
    <property type="entry name" value="TRANSCRIPTIONAL REGULATOR, GNTR FAMILY"/>
    <property type="match status" value="1"/>
</dbReference>
<proteinExistence type="predicted"/>
<dbReference type="SUPFAM" id="SSF46785">
    <property type="entry name" value="Winged helix' DNA-binding domain"/>
    <property type="match status" value="1"/>
</dbReference>
<dbReference type="EMBL" id="JACJVO010000016">
    <property type="protein sequence ID" value="MBB6731936.1"/>
    <property type="molecule type" value="Genomic_DNA"/>
</dbReference>
<dbReference type="Gene3D" id="1.10.10.10">
    <property type="entry name" value="Winged helix-like DNA-binding domain superfamily/Winged helix DNA-binding domain"/>
    <property type="match status" value="1"/>
</dbReference>